<keyword evidence="5" id="KW-0159">Chromosome partition</keyword>
<dbReference type="InterPro" id="IPR036224">
    <property type="entry name" value="GINS_bundle-like_dom_sf"/>
</dbReference>
<gene>
    <name evidence="12 14" type="ORF">P152DRAFT_508812</name>
</gene>
<dbReference type="Gene3D" id="1.20.58.1020">
    <property type="match status" value="1"/>
</dbReference>
<comment type="subcellular location">
    <subcellularLocation>
        <location evidence="1 8">Nucleus</location>
    </subcellularLocation>
</comment>
<organism evidence="12">
    <name type="scientific">Eremomyces bilateralis CBS 781.70</name>
    <dbReference type="NCBI Taxonomy" id="1392243"/>
    <lineage>
        <taxon>Eukaryota</taxon>
        <taxon>Fungi</taxon>
        <taxon>Dikarya</taxon>
        <taxon>Ascomycota</taxon>
        <taxon>Pezizomycotina</taxon>
        <taxon>Dothideomycetes</taxon>
        <taxon>Dothideomycetes incertae sedis</taxon>
        <taxon>Eremomycetales</taxon>
        <taxon>Eremomycetaceae</taxon>
        <taxon>Eremomyces</taxon>
    </lineage>
</organism>
<dbReference type="FunFam" id="1.20.58.1020:FF:000001">
    <property type="entry name" value="DNA replication complex GINS protein PSF2"/>
    <property type="match status" value="1"/>
</dbReference>
<dbReference type="Gene3D" id="3.40.5.50">
    <property type="match status" value="1"/>
</dbReference>
<evidence type="ECO:0000256" key="2">
    <source>
        <dbReference type="ARBA" id="ARBA00010565"/>
    </source>
</evidence>
<proteinExistence type="inferred from homology"/>
<dbReference type="FunFam" id="3.40.5.50:FF:000001">
    <property type="entry name" value="DNA replication complex GINS protein PSF2"/>
    <property type="match status" value="1"/>
</dbReference>
<comment type="subunit">
    <text evidence="8">Component of the GINS complex.</text>
</comment>
<evidence type="ECO:0000313" key="12">
    <source>
        <dbReference type="EMBL" id="KAF1810179.1"/>
    </source>
</evidence>
<name>A0A6G1FX31_9PEZI</name>
<keyword evidence="13" id="KW-1185">Reference proteome</keyword>
<evidence type="ECO:0000256" key="4">
    <source>
        <dbReference type="ARBA" id="ARBA00022705"/>
    </source>
</evidence>
<evidence type="ECO:0000259" key="11">
    <source>
        <dbReference type="Pfam" id="PF25005"/>
    </source>
</evidence>
<evidence type="ECO:0000256" key="8">
    <source>
        <dbReference type="PIRNR" id="PIRNR028998"/>
    </source>
</evidence>
<dbReference type="PANTHER" id="PTHR12772">
    <property type="entry name" value="DNA REPLICATION COMPLEX GINS PROTEIN PSF2"/>
    <property type="match status" value="1"/>
</dbReference>
<evidence type="ECO:0000256" key="9">
    <source>
        <dbReference type="SAM" id="MobiDB-lite"/>
    </source>
</evidence>
<evidence type="ECO:0000313" key="14">
    <source>
        <dbReference type="RefSeq" id="XP_033531810.1"/>
    </source>
</evidence>
<comment type="function">
    <text evidence="7">The GINS complex plays an essential role in the initiation of DNA replication. Has a role in chromosome segregation.</text>
</comment>
<sequence>MALPLPPGLTPAEVAFLCEMEMVTIVPRQRLDGLELLGGSIPPLQPPRRTDIPLWLALLLKRQNRANIVPPPWLLPASLANILDVETEMTEAFSSPPPLPPSAKGSEPISPPFQPSCTADASAHALPYHWLEVGEVLLDAASDDFEEPDLVRRLIRDIREVRLSKLRAGVEVLDAGGGVQMNGVGGLEVAEGRAFIGGVIDNLRKLGASKEQTRKEREAEEERNGYSGAGADDYDDDMEL</sequence>
<accession>A0A6G1FX31</accession>
<evidence type="ECO:0000256" key="3">
    <source>
        <dbReference type="ARBA" id="ARBA00015139"/>
    </source>
</evidence>
<dbReference type="GO" id="GO:0006260">
    <property type="term" value="P:DNA replication"/>
    <property type="evidence" value="ECO:0007669"/>
    <property type="project" value="UniProtKB-KW"/>
</dbReference>
<evidence type="ECO:0000259" key="10">
    <source>
        <dbReference type="Pfam" id="PF05916"/>
    </source>
</evidence>
<dbReference type="InterPro" id="IPR056784">
    <property type="entry name" value="PSF2_N"/>
</dbReference>
<dbReference type="InterPro" id="IPR007257">
    <property type="entry name" value="GINS_Psf2"/>
</dbReference>
<feature type="compositionally biased region" description="Basic and acidic residues" evidence="9">
    <location>
        <begin position="211"/>
        <end position="224"/>
    </location>
</feature>
<dbReference type="GO" id="GO:0000811">
    <property type="term" value="C:GINS complex"/>
    <property type="evidence" value="ECO:0007669"/>
    <property type="project" value="TreeGrafter"/>
</dbReference>
<dbReference type="InterPro" id="IPR021151">
    <property type="entry name" value="GINS_A"/>
</dbReference>
<reference evidence="14" key="2">
    <citation type="submission" date="2020-04" db="EMBL/GenBank/DDBJ databases">
        <authorList>
            <consortium name="NCBI Genome Project"/>
        </authorList>
    </citation>
    <scope>NUCLEOTIDE SEQUENCE</scope>
    <source>
        <strain evidence="14">CBS 781.70</strain>
    </source>
</reference>
<dbReference type="AlphaFoldDB" id="A0A6G1FX31"/>
<dbReference type="GO" id="GO:0007059">
    <property type="term" value="P:chromosome segregation"/>
    <property type="evidence" value="ECO:0007669"/>
    <property type="project" value="UniProtKB-KW"/>
</dbReference>
<comment type="similarity">
    <text evidence="2 8">Belongs to the GINS2/PSF2 family.</text>
</comment>
<keyword evidence="4 8" id="KW-0235">DNA replication</keyword>
<dbReference type="CDD" id="cd21694">
    <property type="entry name" value="GINS_B_Psf2"/>
    <property type="match status" value="1"/>
</dbReference>
<dbReference type="EMBL" id="ML975167">
    <property type="protein sequence ID" value="KAF1810179.1"/>
    <property type="molecule type" value="Genomic_DNA"/>
</dbReference>
<dbReference type="PIRSF" id="PIRSF028998">
    <property type="entry name" value="GINS_Psf2_subgr"/>
    <property type="match status" value="1"/>
</dbReference>
<reference evidence="12 14" key="1">
    <citation type="submission" date="2020-01" db="EMBL/GenBank/DDBJ databases">
        <authorList>
            <consortium name="DOE Joint Genome Institute"/>
            <person name="Haridas S."/>
            <person name="Albert R."/>
            <person name="Binder M."/>
            <person name="Bloem J."/>
            <person name="Labutti K."/>
            <person name="Salamov A."/>
            <person name="Andreopoulos B."/>
            <person name="Baker S.E."/>
            <person name="Barry K."/>
            <person name="Bills G."/>
            <person name="Bluhm B.H."/>
            <person name="Cannon C."/>
            <person name="Castanera R."/>
            <person name="Culley D.E."/>
            <person name="Daum C."/>
            <person name="Ezra D."/>
            <person name="Gonzalez J.B."/>
            <person name="Henrissat B."/>
            <person name="Kuo A."/>
            <person name="Liang C."/>
            <person name="Lipzen A."/>
            <person name="Lutzoni F."/>
            <person name="Magnuson J."/>
            <person name="Mondo S."/>
            <person name="Nolan M."/>
            <person name="Ohm R."/>
            <person name="Pangilinan J."/>
            <person name="Park H.-J."/>
            <person name="Ramirez L."/>
            <person name="Alfaro M."/>
            <person name="Sun H."/>
            <person name="Tritt A."/>
            <person name="Yoshinaga Y."/>
            <person name="Zwiers L.-H."/>
            <person name="Turgeon B.G."/>
            <person name="Goodwin S.B."/>
            <person name="Spatafora J.W."/>
            <person name="Crous P.W."/>
            <person name="Grigoriev I.V."/>
        </authorList>
    </citation>
    <scope>NUCLEOTIDE SEQUENCE</scope>
    <source>
        <strain evidence="12 14">CBS 781.70</strain>
    </source>
</reference>
<dbReference type="Proteomes" id="UP000504638">
    <property type="component" value="Unplaced"/>
</dbReference>
<reference evidence="14" key="3">
    <citation type="submission" date="2025-04" db="UniProtKB">
        <authorList>
            <consortium name="RefSeq"/>
        </authorList>
    </citation>
    <scope>IDENTIFICATION</scope>
    <source>
        <strain evidence="14">CBS 781.70</strain>
    </source>
</reference>
<feature type="region of interest" description="Disordered" evidence="9">
    <location>
        <begin position="207"/>
        <end position="240"/>
    </location>
</feature>
<evidence type="ECO:0000256" key="7">
    <source>
        <dbReference type="ARBA" id="ARBA00025163"/>
    </source>
</evidence>
<evidence type="ECO:0000313" key="13">
    <source>
        <dbReference type="Proteomes" id="UP000504638"/>
    </source>
</evidence>
<evidence type="ECO:0000256" key="5">
    <source>
        <dbReference type="ARBA" id="ARBA00022829"/>
    </source>
</evidence>
<dbReference type="CDD" id="cd11712">
    <property type="entry name" value="GINS_A_psf2"/>
    <property type="match status" value="1"/>
</dbReference>
<dbReference type="GeneID" id="54423171"/>
<keyword evidence="6 8" id="KW-0539">Nucleus</keyword>
<dbReference type="RefSeq" id="XP_033531810.1">
    <property type="nucleotide sequence ID" value="XM_033682601.1"/>
</dbReference>
<feature type="domain" description="DNA replication complex GINS protein PSF2 N-terminal" evidence="11">
    <location>
        <begin position="10"/>
        <end position="69"/>
    </location>
</feature>
<dbReference type="PANTHER" id="PTHR12772:SF0">
    <property type="entry name" value="DNA REPLICATION COMPLEX GINS PROTEIN PSF2"/>
    <property type="match status" value="1"/>
</dbReference>
<evidence type="ECO:0000256" key="1">
    <source>
        <dbReference type="ARBA" id="ARBA00004123"/>
    </source>
</evidence>
<dbReference type="Pfam" id="PF25005">
    <property type="entry name" value="PSF2_N"/>
    <property type="match status" value="1"/>
</dbReference>
<dbReference type="Pfam" id="PF05916">
    <property type="entry name" value="Sld5"/>
    <property type="match status" value="1"/>
</dbReference>
<evidence type="ECO:0000256" key="6">
    <source>
        <dbReference type="ARBA" id="ARBA00023242"/>
    </source>
</evidence>
<dbReference type="SUPFAM" id="SSF160059">
    <property type="entry name" value="PriA/YqbF domain"/>
    <property type="match status" value="1"/>
</dbReference>
<dbReference type="SUPFAM" id="SSF158573">
    <property type="entry name" value="GINS helical bundle-like"/>
    <property type="match status" value="1"/>
</dbReference>
<dbReference type="GO" id="GO:0000727">
    <property type="term" value="P:double-strand break repair via break-induced replication"/>
    <property type="evidence" value="ECO:0007669"/>
    <property type="project" value="TreeGrafter"/>
</dbReference>
<feature type="domain" description="GINS subunit" evidence="10">
    <location>
        <begin position="119"/>
        <end position="204"/>
    </location>
</feature>
<dbReference type="OrthoDB" id="1938138at2759"/>
<protein>
    <recommendedName>
        <fullName evidence="3 8">DNA replication complex GINS protein PSF2</fullName>
    </recommendedName>
</protein>